<feature type="domain" description="Actin interacting protein 3-like C-terminal" evidence="3">
    <location>
        <begin position="104"/>
        <end position="196"/>
    </location>
</feature>
<feature type="compositionally biased region" description="Polar residues" evidence="2">
    <location>
        <begin position="604"/>
        <end position="617"/>
    </location>
</feature>
<feature type="compositionally biased region" description="Polar residues" evidence="2">
    <location>
        <begin position="571"/>
        <end position="597"/>
    </location>
</feature>
<keyword evidence="5" id="KW-1185">Reference proteome</keyword>
<feature type="compositionally biased region" description="Polar residues" evidence="2">
    <location>
        <begin position="730"/>
        <end position="757"/>
    </location>
</feature>
<sequence>MLTPPDESRREAFLEHLKQKYPHHASTIMGHQERLHEQSRNCQPPAGDQVDHISAASLDSLDAMSEGEVPPGLPAFTRGSRTRASLPVVRSTNQTRDRSLGVLYLQYGDETKQIHMPNEITSLDTILALFVSAFPQHLSMKMLELPTVAVYIRDDARNMYYELMDIRAIADQTCLKVYHRDPTQAFSRKTHSSNGDLRVRGGGATGREGQPLISPPVARALSPPNSSSRIPFGPRGSCGSTSTSTIQRDRLPSCTPVSPGASAILERRDVKPDEDSPAMLSPLADVVDHRLPSSNLCSAPPPAADPAEHPSLYRQKSRRHGDSQLPTLGTRTPPSSPHKTHQSGALERVTTGAKIQSGLQNQESLKQMLQRMDQEIGHKAAQTAWRSDDPVQRQRTLVEEERHEYLGVEEGILLQLGELERSVEDLKESCENGAVPRPVTLQEVEDCAVHLRSIGEALATLRTGFPALQAKMRAVLRVEVEAVRFLKEEPHKLESMMKRVKILTERLGTLKTWVSMMCETPPVTACASPPPPLVLPEAPASPPEPCSSPFRSEVVSTSPVVVHRTCSSPVHVQRSQHSADLSCHSQDPPRSTKSSPSLRKHSAADSNGSIAQGQFVRSRSKAEQRAASIAAAQLEWEEQQQNLSRYTRTEFDKLLQEAQDSLMMSVPSLEVTDQKAEVDDGAHVALTFHVHMLLCPGPSVCVSLCPCVCCHVTEETPPLKPATEDHAKSITDTPTEGLTETPTQPSLENGCQEQGNKSPPPPPPRRTHPPGSGLTTGRSGEVIYKTRKDLVAPQVGALCWRLRT</sequence>
<dbReference type="Pfam" id="PF03915">
    <property type="entry name" value="AIP3"/>
    <property type="match status" value="1"/>
</dbReference>
<dbReference type="OrthoDB" id="6022652at2759"/>
<feature type="compositionally biased region" description="Polar residues" evidence="2">
    <location>
        <begin position="324"/>
        <end position="333"/>
    </location>
</feature>
<feature type="region of interest" description="Disordered" evidence="2">
    <location>
        <begin position="718"/>
        <end position="778"/>
    </location>
</feature>
<reference evidence="4" key="2">
    <citation type="submission" date="2025-08" db="UniProtKB">
        <authorList>
            <consortium name="Ensembl"/>
        </authorList>
    </citation>
    <scope>IDENTIFICATION</scope>
</reference>
<feature type="compositionally biased region" description="Polar residues" evidence="2">
    <location>
        <begin position="186"/>
        <end position="195"/>
    </location>
</feature>
<evidence type="ECO:0000313" key="5">
    <source>
        <dbReference type="Proteomes" id="UP000694397"/>
    </source>
</evidence>
<evidence type="ECO:0000256" key="2">
    <source>
        <dbReference type="SAM" id="MobiDB-lite"/>
    </source>
</evidence>
<evidence type="ECO:0000313" key="4">
    <source>
        <dbReference type="Ensembl" id="ENSSFOP00015006767.2"/>
    </source>
</evidence>
<organism evidence="4 5">
    <name type="scientific">Scleropages formosus</name>
    <name type="common">Asian bonytongue</name>
    <name type="synonym">Osteoglossum formosum</name>
    <dbReference type="NCBI Taxonomy" id="113540"/>
    <lineage>
        <taxon>Eukaryota</taxon>
        <taxon>Metazoa</taxon>
        <taxon>Chordata</taxon>
        <taxon>Craniata</taxon>
        <taxon>Vertebrata</taxon>
        <taxon>Euteleostomi</taxon>
        <taxon>Actinopterygii</taxon>
        <taxon>Neopterygii</taxon>
        <taxon>Teleostei</taxon>
        <taxon>Osteoglossocephala</taxon>
        <taxon>Osteoglossomorpha</taxon>
        <taxon>Osteoglossiformes</taxon>
        <taxon>Osteoglossidae</taxon>
        <taxon>Scleropages</taxon>
    </lineage>
</organism>
<dbReference type="AlphaFoldDB" id="A0A8C9UZL7"/>
<reference evidence="4" key="3">
    <citation type="submission" date="2025-09" db="UniProtKB">
        <authorList>
            <consortium name="Ensembl"/>
        </authorList>
    </citation>
    <scope>IDENTIFICATION</scope>
</reference>
<evidence type="ECO:0000259" key="3">
    <source>
        <dbReference type="Pfam" id="PF03915"/>
    </source>
</evidence>
<dbReference type="PANTHER" id="PTHR22741:SF11">
    <property type="entry name" value="SICKLE TAIL PROTEIN HOMOLOG"/>
    <property type="match status" value="1"/>
</dbReference>
<protein>
    <submittedName>
        <fullName evidence="4">Si:ch211-207d6.2</fullName>
    </submittedName>
</protein>
<dbReference type="InterPro" id="IPR022782">
    <property type="entry name" value="AIP3-like_C"/>
</dbReference>
<feature type="region of interest" description="Disordered" evidence="2">
    <location>
        <begin position="571"/>
        <end position="618"/>
    </location>
</feature>
<dbReference type="Proteomes" id="UP000694397">
    <property type="component" value="Chromosome 7"/>
</dbReference>
<dbReference type="InterPro" id="IPR051825">
    <property type="entry name" value="SRCIN1"/>
</dbReference>
<dbReference type="Gene3D" id="1.20.58.1540">
    <property type="entry name" value="Actin interacting protein 3, C-terminal domain"/>
    <property type="match status" value="1"/>
</dbReference>
<proteinExistence type="predicted"/>
<dbReference type="Ensembl" id="ENSSFOT00015006871.2">
    <property type="protein sequence ID" value="ENSSFOP00015006767.2"/>
    <property type="gene ID" value="ENSSFOG00015004440.2"/>
</dbReference>
<dbReference type="GeneTree" id="ENSGT00940000156098"/>
<evidence type="ECO:0000256" key="1">
    <source>
        <dbReference type="ARBA" id="ARBA00023054"/>
    </source>
</evidence>
<feature type="region of interest" description="Disordered" evidence="2">
    <location>
        <begin position="186"/>
        <end position="348"/>
    </location>
</feature>
<accession>A0A8C9UZL7</accession>
<feature type="compositionally biased region" description="Basic and acidic residues" evidence="2">
    <location>
        <begin position="265"/>
        <end position="274"/>
    </location>
</feature>
<keyword evidence="1" id="KW-0175">Coiled coil</keyword>
<name>A0A8C9UZL7_SCLFO</name>
<dbReference type="GO" id="GO:0005737">
    <property type="term" value="C:cytoplasm"/>
    <property type="evidence" value="ECO:0007669"/>
    <property type="project" value="TreeGrafter"/>
</dbReference>
<reference evidence="4 5" key="1">
    <citation type="submission" date="2019-04" db="EMBL/GenBank/DDBJ databases">
        <authorList>
            <consortium name="Wellcome Sanger Institute Data Sharing"/>
        </authorList>
    </citation>
    <scope>NUCLEOTIDE SEQUENCE [LARGE SCALE GENOMIC DNA]</scope>
</reference>
<dbReference type="PANTHER" id="PTHR22741">
    <property type="entry name" value="P140CAP/SNIP-RELATED"/>
    <property type="match status" value="1"/>
</dbReference>